<protein>
    <submittedName>
        <fullName evidence="1">Uncharacterized protein</fullName>
    </submittedName>
</protein>
<keyword evidence="2" id="KW-1185">Reference proteome</keyword>
<accession>A0ABS9BSI8</accession>
<evidence type="ECO:0000313" key="2">
    <source>
        <dbReference type="Proteomes" id="UP001201449"/>
    </source>
</evidence>
<proteinExistence type="predicted"/>
<sequence>MAYGFALTLVANQEVGTEIEIIWPKNTPSSLIQFHLVKKIEISQSTGQGIITNETAKVNQVLRAIAKIKPDFPIPNEFKFLNFNHNSMLIKWFDLF</sequence>
<dbReference type="Proteomes" id="UP001201449">
    <property type="component" value="Unassembled WGS sequence"/>
</dbReference>
<organism evidence="1 2">
    <name type="scientific">Mariniradius sediminis</name>
    <dbReference type="NCBI Taxonomy" id="2909237"/>
    <lineage>
        <taxon>Bacteria</taxon>
        <taxon>Pseudomonadati</taxon>
        <taxon>Bacteroidota</taxon>
        <taxon>Cytophagia</taxon>
        <taxon>Cytophagales</taxon>
        <taxon>Cyclobacteriaceae</taxon>
        <taxon>Mariniradius</taxon>
    </lineage>
</organism>
<dbReference type="EMBL" id="JAKEVZ010000003">
    <property type="protein sequence ID" value="MCF1750652.1"/>
    <property type="molecule type" value="Genomic_DNA"/>
</dbReference>
<comment type="caution">
    <text evidence="1">The sequence shown here is derived from an EMBL/GenBank/DDBJ whole genome shotgun (WGS) entry which is preliminary data.</text>
</comment>
<gene>
    <name evidence="1" type="ORF">L0U89_06175</name>
</gene>
<evidence type="ECO:0000313" key="1">
    <source>
        <dbReference type="EMBL" id="MCF1750652.1"/>
    </source>
</evidence>
<name>A0ABS9BSI8_9BACT</name>
<reference evidence="1 2" key="1">
    <citation type="submission" date="2022-01" db="EMBL/GenBank/DDBJ databases">
        <title>Mariniradius saccharolyticus sp. nov., isolated from sediment of a river.</title>
        <authorList>
            <person name="Liu H."/>
        </authorList>
    </citation>
    <scope>NUCLEOTIDE SEQUENCE [LARGE SCALE GENOMIC DNA]</scope>
    <source>
        <strain evidence="1 2">RY-2</strain>
    </source>
</reference>